<dbReference type="PANTHER" id="PTHR13316:SF0">
    <property type="entry name" value="ZINC FINGER CCHC DOMAIN-CONTAINING PROTEIN 8"/>
    <property type="match status" value="1"/>
</dbReference>
<evidence type="ECO:0000313" key="10">
    <source>
        <dbReference type="Proteomes" id="UP000694845"/>
    </source>
</evidence>
<evidence type="ECO:0000256" key="1">
    <source>
        <dbReference type="ARBA" id="ARBA00004642"/>
    </source>
</evidence>
<evidence type="ECO:0000256" key="6">
    <source>
        <dbReference type="ARBA" id="ARBA00023242"/>
    </source>
</evidence>
<evidence type="ECO:0000256" key="8">
    <source>
        <dbReference type="SAM" id="MobiDB-lite"/>
    </source>
</evidence>
<feature type="compositionally biased region" description="Polar residues" evidence="8">
    <location>
        <begin position="131"/>
        <end position="141"/>
    </location>
</feature>
<feature type="domain" description="CCHC-type" evidence="9">
    <location>
        <begin position="215"/>
        <end position="229"/>
    </location>
</feature>
<accession>A0A8B7YSS5</accession>
<gene>
    <name evidence="11" type="primary">LOC110982314</name>
</gene>
<evidence type="ECO:0000256" key="7">
    <source>
        <dbReference type="PROSITE-ProRule" id="PRU00047"/>
    </source>
</evidence>
<dbReference type="GO" id="GO:0008270">
    <property type="term" value="F:zinc ion binding"/>
    <property type="evidence" value="ECO:0007669"/>
    <property type="project" value="UniProtKB-KW"/>
</dbReference>
<dbReference type="OrthoDB" id="8026949at2759"/>
<proteinExistence type="inferred from homology"/>
<feature type="compositionally biased region" description="Polar residues" evidence="8">
    <location>
        <begin position="489"/>
        <end position="501"/>
    </location>
</feature>
<protein>
    <submittedName>
        <fullName evidence="11">Zinc finger CCHC domain-containing protein 8-like isoform X1</fullName>
    </submittedName>
</protein>
<dbReference type="PANTHER" id="PTHR13316">
    <property type="entry name" value="ZINC FINGER, CCHC DOMAIN CONTAINING 8"/>
    <property type="match status" value="1"/>
</dbReference>
<dbReference type="KEGG" id="aplc:110982314"/>
<feature type="compositionally biased region" description="Polar residues" evidence="8">
    <location>
        <begin position="578"/>
        <end position="589"/>
    </location>
</feature>
<dbReference type="InterPro" id="IPR036875">
    <property type="entry name" value="Znf_CCHC_sf"/>
</dbReference>
<dbReference type="CTD" id="55596"/>
<sequence length="706" mass="78092">MAGTSESDIFGNASLFEDFSDAAPSEPQTESDSAEIDDHGDVFKQMKEEIDVLKQENQELKRQMRLLIHPGTSKTGAAIPDAPVAQVLLFDNEAICFRRHEIEEFFQYLASTKHQDGGGGGVSDGIRPKLQRSSKPLRNDFANSSSDEAFMVTSNVQYYQMFCLDSLGQPLVDANPQLTEGWHVPLYTVIFHEALPIDETEKPSQNRAKRSKATCWNCGEEGHSLRDCPYPRDPEKISLAKKEFMEQSAENLSLNQRYHKEGEEGGFDQRFAKFRPGQISDDLREALGLDRQQIPPYIFQMRLLGYPPGYLKQAEVMKSGLTVYDIKDGDEPGQIHADEADTRPTYDPLKLIEYPGFNIALPDGVREPEGVPPMHPAHSKQAFQLFMTPPRVSDNGQKRARSRDFTEDPSKKRPRFERVEVDMEVDEANAADFKPPLPPTPIPETPPPLPSSTPPPTPGTTPRFTSVDMPSELLSVRSPGSTDVEAEDASQSSATPGSVSPSMDDLERMQSRLREALMQAATDDGSITQSDASDKFVVDGEEFFVESVSDESEETEERALHADEDVPKHASSCDEDIQTQSLESRSPEGTSFAKEECELSTFEDVQESGTLTEQEASLPTSERTAEDRSEEAEEEESKAVGGGDDLVPGELAEGSLDTTPNRSGVPHLSKFAVGISPHENENLTETTGILKRILSIFKRKKGKPSS</sequence>
<evidence type="ECO:0000256" key="4">
    <source>
        <dbReference type="ARBA" id="ARBA00022771"/>
    </source>
</evidence>
<dbReference type="PROSITE" id="PS50158">
    <property type="entry name" value="ZF_CCHC"/>
    <property type="match status" value="1"/>
</dbReference>
<keyword evidence="10" id="KW-1185">Reference proteome</keyword>
<feature type="compositionally biased region" description="Polar residues" evidence="8">
    <location>
        <begin position="607"/>
        <end position="619"/>
    </location>
</feature>
<dbReference type="SUPFAM" id="SSF57756">
    <property type="entry name" value="Retrovirus zinc finger-like domains"/>
    <property type="match status" value="1"/>
</dbReference>
<dbReference type="Gene3D" id="4.10.60.10">
    <property type="entry name" value="Zinc finger, CCHC-type"/>
    <property type="match status" value="1"/>
</dbReference>
<dbReference type="OMA" id="TGNVQYY"/>
<dbReference type="GO" id="GO:0005654">
    <property type="term" value="C:nucleoplasm"/>
    <property type="evidence" value="ECO:0007669"/>
    <property type="project" value="UniProtKB-SubCell"/>
</dbReference>
<feature type="compositionally biased region" description="Pro residues" evidence="8">
    <location>
        <begin position="435"/>
        <end position="459"/>
    </location>
</feature>
<dbReference type="Proteomes" id="UP000694845">
    <property type="component" value="Unplaced"/>
</dbReference>
<dbReference type="GO" id="GO:0071013">
    <property type="term" value="C:catalytic step 2 spliceosome"/>
    <property type="evidence" value="ECO:0007669"/>
    <property type="project" value="TreeGrafter"/>
</dbReference>
<dbReference type="SMART" id="SM00343">
    <property type="entry name" value="ZnF_C2HC"/>
    <property type="match status" value="1"/>
</dbReference>
<feature type="region of interest" description="Disordered" evidence="8">
    <location>
        <begin position="19"/>
        <end position="39"/>
    </location>
</feature>
<comment type="similarity">
    <text evidence="2">Belongs to the ZCCHC8 family.</text>
</comment>
<keyword evidence="4 7" id="KW-0863">Zinc-finger</keyword>
<dbReference type="InterPro" id="IPR052115">
    <property type="entry name" value="NEXT_complex_subunit_ZCCHC8"/>
</dbReference>
<dbReference type="Pfam" id="PF00098">
    <property type="entry name" value="zf-CCHC"/>
    <property type="match status" value="1"/>
</dbReference>
<evidence type="ECO:0000259" key="9">
    <source>
        <dbReference type="PROSITE" id="PS50158"/>
    </source>
</evidence>
<feature type="compositionally biased region" description="Basic and acidic residues" evidence="8">
    <location>
        <begin position="557"/>
        <end position="572"/>
    </location>
</feature>
<evidence type="ECO:0000256" key="3">
    <source>
        <dbReference type="ARBA" id="ARBA00022723"/>
    </source>
</evidence>
<evidence type="ECO:0000256" key="5">
    <source>
        <dbReference type="ARBA" id="ARBA00022833"/>
    </source>
</evidence>
<dbReference type="AlphaFoldDB" id="A0A8B7YSS5"/>
<feature type="compositionally biased region" description="Basic and acidic residues" evidence="8">
    <location>
        <begin position="402"/>
        <end position="421"/>
    </location>
</feature>
<name>A0A8B7YSS5_ACAPL</name>
<feature type="compositionally biased region" description="Acidic residues" evidence="8">
    <location>
        <begin position="545"/>
        <end position="556"/>
    </location>
</feature>
<dbReference type="Pfam" id="PF04046">
    <property type="entry name" value="PSP"/>
    <property type="match status" value="1"/>
</dbReference>
<reference evidence="11" key="1">
    <citation type="submission" date="2025-08" db="UniProtKB">
        <authorList>
            <consortium name="RefSeq"/>
        </authorList>
    </citation>
    <scope>IDENTIFICATION</scope>
</reference>
<dbReference type="InterPro" id="IPR001878">
    <property type="entry name" value="Znf_CCHC"/>
</dbReference>
<comment type="subcellular location">
    <subcellularLocation>
        <location evidence="1">Nucleus</location>
        <location evidence="1">Nucleoplasm</location>
    </subcellularLocation>
</comment>
<keyword evidence="6" id="KW-0539">Nucleus</keyword>
<organism evidence="10 11">
    <name type="scientific">Acanthaster planci</name>
    <name type="common">Crown-of-thorns starfish</name>
    <dbReference type="NCBI Taxonomy" id="133434"/>
    <lineage>
        <taxon>Eukaryota</taxon>
        <taxon>Metazoa</taxon>
        <taxon>Echinodermata</taxon>
        <taxon>Eleutherozoa</taxon>
        <taxon>Asterozoa</taxon>
        <taxon>Asteroidea</taxon>
        <taxon>Valvatacea</taxon>
        <taxon>Valvatida</taxon>
        <taxon>Acanthasteridae</taxon>
        <taxon>Acanthaster</taxon>
    </lineage>
</organism>
<dbReference type="GeneID" id="110982314"/>
<evidence type="ECO:0000313" key="11">
    <source>
        <dbReference type="RefSeq" id="XP_022096339.1"/>
    </source>
</evidence>
<dbReference type="SMART" id="SM00581">
    <property type="entry name" value="PSP"/>
    <property type="match status" value="1"/>
</dbReference>
<dbReference type="GO" id="GO:0003723">
    <property type="term" value="F:RNA binding"/>
    <property type="evidence" value="ECO:0007669"/>
    <property type="project" value="TreeGrafter"/>
</dbReference>
<keyword evidence="3" id="KW-0479">Metal-binding</keyword>
<dbReference type="RefSeq" id="XP_022096339.1">
    <property type="nucleotide sequence ID" value="XM_022240647.1"/>
</dbReference>
<keyword evidence="5" id="KW-0862">Zinc</keyword>
<evidence type="ECO:0000256" key="2">
    <source>
        <dbReference type="ARBA" id="ARBA00007497"/>
    </source>
</evidence>
<feature type="region of interest" description="Disordered" evidence="8">
    <location>
        <begin position="116"/>
        <end position="141"/>
    </location>
</feature>
<dbReference type="InterPro" id="IPR006568">
    <property type="entry name" value="PSP_pro-rich"/>
</dbReference>
<feature type="region of interest" description="Disordered" evidence="8">
    <location>
        <begin position="390"/>
        <end position="510"/>
    </location>
</feature>
<feature type="region of interest" description="Disordered" evidence="8">
    <location>
        <begin position="545"/>
        <end position="665"/>
    </location>
</feature>